<feature type="transmembrane region" description="Helical" evidence="7">
    <location>
        <begin position="1761"/>
        <end position="1784"/>
    </location>
</feature>
<evidence type="ECO:0000313" key="11">
    <source>
        <dbReference type="RefSeq" id="WP_034411029.1"/>
    </source>
</evidence>
<dbReference type="OrthoDB" id="5445630at2"/>
<dbReference type="Pfam" id="PF13517">
    <property type="entry name" value="FG-GAP_3"/>
    <property type="match status" value="1"/>
</dbReference>
<keyword evidence="3" id="KW-0732">Signal</keyword>
<feature type="transmembrane region" description="Helical" evidence="7">
    <location>
        <begin position="1796"/>
        <end position="1823"/>
    </location>
</feature>
<dbReference type="Pfam" id="PF03534">
    <property type="entry name" value="SpvB"/>
    <property type="match status" value="1"/>
</dbReference>
<feature type="compositionally biased region" description="Low complexity" evidence="6">
    <location>
        <begin position="1879"/>
        <end position="1888"/>
    </location>
</feature>
<evidence type="ECO:0000259" key="8">
    <source>
        <dbReference type="Pfam" id="PF12256"/>
    </source>
</evidence>
<feature type="transmembrane region" description="Helical" evidence="7">
    <location>
        <begin position="1726"/>
        <end position="1749"/>
    </location>
</feature>
<feature type="domain" description="Teneurin-like YD-shell" evidence="9">
    <location>
        <begin position="1405"/>
        <end position="1671"/>
    </location>
</feature>
<reference evidence="11" key="2">
    <citation type="submission" date="2025-08" db="UniProtKB">
        <authorList>
            <consortium name="RefSeq"/>
        </authorList>
    </citation>
    <scope>IDENTIFICATION</scope>
</reference>
<dbReference type="InterPro" id="IPR006530">
    <property type="entry name" value="YD"/>
</dbReference>
<keyword evidence="10" id="KW-1185">Reference proteome</keyword>
<feature type="transmembrane region" description="Helical" evidence="7">
    <location>
        <begin position="1835"/>
        <end position="1855"/>
    </location>
</feature>
<dbReference type="InterPro" id="IPR022045">
    <property type="entry name" value="TcdB_toxin_mid/N"/>
</dbReference>
<dbReference type="InterPro" id="IPR028994">
    <property type="entry name" value="Integrin_alpha_N"/>
</dbReference>
<comment type="subcellular location">
    <subcellularLocation>
        <location evidence="1">Secreted</location>
    </subcellularLocation>
</comment>
<dbReference type="PANTHER" id="PTHR32305:SF15">
    <property type="entry name" value="PROTEIN RHSA-RELATED"/>
    <property type="match status" value="1"/>
</dbReference>
<evidence type="ECO:0000256" key="1">
    <source>
        <dbReference type="ARBA" id="ARBA00004613"/>
    </source>
</evidence>
<reference evidence="11" key="1">
    <citation type="journal article" date="2007" name="Cell. Microbiol.">
        <title>Expression and insecticidal activity of Yersinia pseudotuberculosis and Photorhabdus luminescens toxin complex proteins.</title>
        <authorList>
            <person name="Pinheiro V.B."/>
            <person name="Ellar D.J."/>
        </authorList>
    </citation>
    <scope>NUCLEOTIDE SEQUENCE</scope>
</reference>
<protein>
    <submittedName>
        <fullName evidence="11">Toxin TcdB middle/N-terminal domain-containing protein</fullName>
    </submittedName>
</protein>
<dbReference type="InterPro" id="IPR050708">
    <property type="entry name" value="T6SS_VgrG/RHS"/>
</dbReference>
<feature type="region of interest" description="Disordered" evidence="6">
    <location>
        <begin position="1863"/>
        <end position="1890"/>
    </location>
</feature>
<dbReference type="RefSeq" id="WP_034411029.1">
    <property type="nucleotide sequence ID" value="NZ_AXWS01000008.1"/>
</dbReference>
<evidence type="ECO:0000313" key="10">
    <source>
        <dbReference type="Proteomes" id="UP000675920"/>
    </source>
</evidence>
<dbReference type="PANTHER" id="PTHR32305">
    <property type="match status" value="1"/>
</dbReference>
<dbReference type="InterPro" id="IPR056823">
    <property type="entry name" value="TEN-like_YD-shell"/>
</dbReference>
<evidence type="ECO:0000256" key="4">
    <source>
        <dbReference type="ARBA" id="ARBA00022737"/>
    </source>
</evidence>
<evidence type="ECO:0000256" key="6">
    <source>
        <dbReference type="SAM" id="MobiDB-lite"/>
    </source>
</evidence>
<keyword evidence="4" id="KW-0677">Repeat</keyword>
<evidence type="ECO:0000259" key="9">
    <source>
        <dbReference type="Pfam" id="PF25023"/>
    </source>
</evidence>
<dbReference type="InterPro" id="IPR013517">
    <property type="entry name" value="FG-GAP"/>
</dbReference>
<name>A0A8B6X7U5_9BURK</name>
<dbReference type="Pfam" id="PF12256">
    <property type="entry name" value="TcdB_toxin_midN"/>
    <property type="match status" value="1"/>
</dbReference>
<proteinExistence type="predicted"/>
<keyword evidence="5" id="KW-0843">Virulence</keyword>
<dbReference type="Proteomes" id="UP000675920">
    <property type="component" value="Unplaced"/>
</dbReference>
<feature type="domain" description="Insecticide toxin TcdB middle/N-terminal" evidence="8">
    <location>
        <begin position="567"/>
        <end position="714"/>
    </location>
</feature>
<dbReference type="NCBIfam" id="TIGR03696">
    <property type="entry name" value="Rhs_assc_core"/>
    <property type="match status" value="1"/>
</dbReference>
<keyword evidence="7" id="KW-0812">Transmembrane</keyword>
<keyword evidence="2" id="KW-0964">Secreted</keyword>
<accession>A0A8B6X7U5</accession>
<sequence length="1978" mass="208091">MAIDSGFASQAPSLPGGGRLGGLGETFSPDLSTGTGTFGIPLDVPNGPNDIGPKLALRYDSGAGNGPFGLGWTLALPRLLRSTMLGRPRYDASDTLILEGSGPLLRLPDGGLRPEVDTGDWRIEALGDGFRVTDRAGMRFELGTTDDSRIPGLGGGTWAWLLHAIEDNLGNVARFDWRAAGAQRYLDRVSWSLWHLAFVYEARPDPLSWGRGGFLLRTDERCSAIELHLDGADASLLRRWSLGYARGEPNGASWLASVALAGFDADGESLAAPPLSFGYTQPKAPALDRIGAVDDGALPPGLDGRGRVELVDWSGTGLPDLIEISAGGTARVWPNLGGRWDRPRAAGLVPQLASPMARAALVDLDGDGRADVVRVDEPLRGYQPRTADGFARPVDWDDAPSLALMSPDCRLADFDGDGAADLLWSNGRALMLATRAGNGDGGANGGGWQRRPTVVPATPDGPPVNLADPHVFCADMTGDGSPDLVRADGRGVTYWPHLGHGVFGDAVRMADAPALPFDTDASRLYLADLDGDGCAELIQLADGVVRWWPNRAGAGFEPPREIAHVPTGAMGELRIADLRGDGTPALCWSAPTTSGRARWYALAPLGGARCGLLESIDNGCGRHTEIRWSNSAIEAARDRVLGKPWATRLPVVIPVVGEIEVTDVGGATETTRLRYHDGRYDGVLREVCGFGRVEQEDAGDDSVATLHTQRWFHHGANIDGSEPATTDERRRLRAIRGRLRRQDRRDDHGKLLDRLEQRWEVADGAVEGTVVPRLRSTVRSSFEGANTAFSRIVSEQLAWDADGNVTKARERSYRGNATKPESELRTYTEYAADPVGRFRQRLARARQTDGKGVVIAETRVEYDHQPAGKVGAEGLVTARSALAITDAQAAAVYGAALPDFAALGYTRRAGTDGWWIELGRYDRAIEGGIVKGRTTGPRGGVTEIDFDPSGSWPVRVRDMAGNELRAEYDARVSQPVALVEPSGERSTARFDALARLVAKVLPGDSEAEPTLAWSYDASTLPLSVTVTKRTADGTAPRIEREFIDGAGRLLERRLGDGAGAISETRNVYGARGLVVRSHGPAPAGAVHVAPVAAEPHTAIHYDALGRPTRTVRPDGAVSTARYLPGVIEEADEEDSRAGADAPHAGTITRRLLDAAGRVERIEQRLGADTLASTDRYDLKGRRIEHIDAAGFATRFSYDLLGHLLAVERPESHQVAVWDASGNNVETRSGASTVRRRFDLANRPLEVRHGTADSAPVARYQWHDAGAPPPADAGTHTAGGRLVRIDDESGSLVLDYDARGRLARRTLSADGQATLVLAISHRADDLIDSVTYPGGTVARYRYDGFGRLAALDGVIDAIEYDLTGRRSQLRLANGTTQDDAHDALTGWRTHSKLAGPGGVLRELGYEHDKVGNVTALTSADAALAWTYRYDDLYRLVEATGAGGTTTYAYDAAGNLAQNSALGAYAYGGAGVPANCLASAGPDHFGYDDRGNVASAPWGTHSHDAEGRLRRIDLAAGGHEEYVYDHAGRLARRRRFDAGGAMTSDVWSPDPLLRVEDGTPVLQFSDGQRTVARERAGQRQWLHVDHLGSLVLVTDAAGAVQLRLDYGPWGEVIARSGPAVVPGGFATGEALGAGLVLLGARWYSPRHGRFLSPDPLVTDAADPLAWNAYAYCRCNPTSYVDPSGRSFWKIFAAVVATIAIIAIAVVVSVFTFGIAAPGMAALTVGGLSVTWGAVFAATMVGIAAGGLIGGIAAARAGGDAGDIVLGALVGGAVGGWAAFGAAFAGVGVAGGLGMSAGVGAGAVAGGVSGAINGAAMGFASGFAGGKNNGFKDVMEKVLVGAIVGAAIGAALGALSGIQAPKESVRESVSKALEPQAPPAQGPASQALPPSMAGGGLEQAPVTSFGDAAAKVGAGIGGKVAGAVAPHLIAPAGGFFGSVVTQTVLVDLSAAAASAFWDDIQEYVRTHQVNLGPFDFVKQDF</sequence>
<evidence type="ECO:0000256" key="5">
    <source>
        <dbReference type="ARBA" id="ARBA00023026"/>
    </source>
</evidence>
<evidence type="ECO:0000256" key="7">
    <source>
        <dbReference type="SAM" id="Phobius"/>
    </source>
</evidence>
<feature type="transmembrane region" description="Helical" evidence="7">
    <location>
        <begin position="1621"/>
        <end position="1641"/>
    </location>
</feature>
<dbReference type="InterPro" id="IPR003284">
    <property type="entry name" value="Sal_SpvB"/>
</dbReference>
<dbReference type="InterPro" id="IPR022385">
    <property type="entry name" value="Rhs_assc_core"/>
</dbReference>
<dbReference type="NCBIfam" id="TIGR01643">
    <property type="entry name" value="YD_repeat_2x"/>
    <property type="match status" value="2"/>
</dbReference>
<organism evidence="10 11">
    <name type="scientific">Derxia gummosa DSM 723</name>
    <dbReference type="NCBI Taxonomy" id="1121388"/>
    <lineage>
        <taxon>Bacteria</taxon>
        <taxon>Pseudomonadati</taxon>
        <taxon>Pseudomonadota</taxon>
        <taxon>Betaproteobacteria</taxon>
        <taxon>Burkholderiales</taxon>
        <taxon>Alcaligenaceae</taxon>
        <taxon>Derxia</taxon>
    </lineage>
</organism>
<keyword evidence="7" id="KW-0472">Membrane</keyword>
<dbReference type="Pfam" id="PF25023">
    <property type="entry name" value="TEN_YD-shell"/>
    <property type="match status" value="1"/>
</dbReference>
<dbReference type="GO" id="GO:0005737">
    <property type="term" value="C:cytoplasm"/>
    <property type="evidence" value="ECO:0007669"/>
    <property type="project" value="InterPro"/>
</dbReference>
<dbReference type="GO" id="GO:0005576">
    <property type="term" value="C:extracellular region"/>
    <property type="evidence" value="ECO:0007669"/>
    <property type="project" value="UniProtKB-SubCell"/>
</dbReference>
<keyword evidence="7" id="KW-1133">Transmembrane helix</keyword>
<evidence type="ECO:0000256" key="2">
    <source>
        <dbReference type="ARBA" id="ARBA00022525"/>
    </source>
</evidence>
<feature type="transmembrane region" description="Helical" evidence="7">
    <location>
        <begin position="1688"/>
        <end position="1714"/>
    </location>
</feature>
<dbReference type="Gene3D" id="2.180.10.10">
    <property type="entry name" value="RHS repeat-associated core"/>
    <property type="match status" value="2"/>
</dbReference>
<evidence type="ECO:0000256" key="3">
    <source>
        <dbReference type="ARBA" id="ARBA00022729"/>
    </source>
</evidence>
<dbReference type="SUPFAM" id="SSF69318">
    <property type="entry name" value="Integrin alpha N-terminal domain"/>
    <property type="match status" value="1"/>
</dbReference>